<dbReference type="PROSITE" id="PS00138">
    <property type="entry name" value="SUBTILASE_SER"/>
    <property type="match status" value="1"/>
</dbReference>
<dbReference type="GO" id="GO:0004252">
    <property type="term" value="F:serine-type endopeptidase activity"/>
    <property type="evidence" value="ECO:0007669"/>
    <property type="project" value="InterPro"/>
</dbReference>
<reference evidence="10" key="1">
    <citation type="journal article" date="2013" name="Genome Announc.">
        <title>Draft genome sequence of the ascomycete Phaeoacremonium aleophilum strain UCR-PA7, a causal agent of the esca disease complex in grapevines.</title>
        <authorList>
            <person name="Blanco-Ulate B."/>
            <person name="Rolshausen P."/>
            <person name="Cantu D."/>
        </authorList>
    </citation>
    <scope>NUCLEOTIDE SEQUENCE [LARGE SCALE GENOMIC DNA]</scope>
    <source>
        <strain evidence="10">UCR-PA7</strain>
    </source>
</reference>
<dbReference type="RefSeq" id="XP_007915116.1">
    <property type="nucleotide sequence ID" value="XM_007916925.1"/>
</dbReference>
<dbReference type="Pfam" id="PF00082">
    <property type="entry name" value="Peptidase_S8"/>
    <property type="match status" value="1"/>
</dbReference>
<name>R8BL84_PHAM7</name>
<evidence type="ECO:0000256" key="5">
    <source>
        <dbReference type="ARBA" id="ARBA00022825"/>
    </source>
</evidence>
<dbReference type="Proteomes" id="UP000014074">
    <property type="component" value="Unassembled WGS sequence"/>
</dbReference>
<evidence type="ECO:0000256" key="4">
    <source>
        <dbReference type="ARBA" id="ARBA00022801"/>
    </source>
</evidence>
<dbReference type="InterPro" id="IPR000209">
    <property type="entry name" value="Peptidase_S8/S53_dom"/>
</dbReference>
<dbReference type="InterPro" id="IPR036852">
    <property type="entry name" value="Peptidase_S8/S53_dom_sf"/>
</dbReference>
<evidence type="ECO:0000256" key="1">
    <source>
        <dbReference type="ARBA" id="ARBA00011073"/>
    </source>
</evidence>
<dbReference type="HOGENOM" id="CLU_003559_4_1_1"/>
<dbReference type="KEGG" id="tmn:UCRPA7_4372"/>
<proteinExistence type="inferred from homology"/>
<dbReference type="GeneID" id="19324817"/>
<keyword evidence="4" id="KW-0378">Hydrolase</keyword>
<dbReference type="InterPro" id="IPR010435">
    <property type="entry name" value="C5a/SBT2-like_Fn3"/>
</dbReference>
<dbReference type="EMBL" id="KB933104">
    <property type="protein sequence ID" value="EOO00161.1"/>
    <property type="molecule type" value="Genomic_DNA"/>
</dbReference>
<feature type="domain" description="Peptidase S8/S53" evidence="7">
    <location>
        <begin position="5"/>
        <end position="43"/>
    </location>
</feature>
<evidence type="ECO:0000259" key="8">
    <source>
        <dbReference type="Pfam" id="PF06280"/>
    </source>
</evidence>
<dbReference type="GO" id="GO:0006508">
    <property type="term" value="P:proteolysis"/>
    <property type="evidence" value="ECO:0007669"/>
    <property type="project" value="UniProtKB-KW"/>
</dbReference>
<evidence type="ECO:0000256" key="2">
    <source>
        <dbReference type="ARBA" id="ARBA00022670"/>
    </source>
</evidence>
<comment type="similarity">
    <text evidence="1 6">Belongs to the peptidase S8 family.</text>
</comment>
<feature type="domain" description="C5a peptidase/Subtilisin-like protease SBT2-like Fn3-like" evidence="8">
    <location>
        <begin position="84"/>
        <end position="199"/>
    </location>
</feature>
<organism evidence="9 10">
    <name type="scientific">Phaeoacremonium minimum (strain UCR-PA7)</name>
    <name type="common">Esca disease fungus</name>
    <name type="synonym">Togninia minima</name>
    <dbReference type="NCBI Taxonomy" id="1286976"/>
    <lineage>
        <taxon>Eukaryota</taxon>
        <taxon>Fungi</taxon>
        <taxon>Dikarya</taxon>
        <taxon>Ascomycota</taxon>
        <taxon>Pezizomycotina</taxon>
        <taxon>Sordariomycetes</taxon>
        <taxon>Sordariomycetidae</taxon>
        <taxon>Togniniales</taxon>
        <taxon>Togniniaceae</taxon>
        <taxon>Phaeoacremonium</taxon>
    </lineage>
</organism>
<dbReference type="Gene3D" id="2.60.40.1710">
    <property type="entry name" value="Subtilisin-like superfamily"/>
    <property type="match status" value="1"/>
</dbReference>
<evidence type="ECO:0000259" key="7">
    <source>
        <dbReference type="Pfam" id="PF00082"/>
    </source>
</evidence>
<comment type="caution">
    <text evidence="6">Lacks conserved residue(s) required for the propagation of feature annotation.</text>
</comment>
<dbReference type="SUPFAM" id="SSF52743">
    <property type="entry name" value="Subtilisin-like"/>
    <property type="match status" value="1"/>
</dbReference>
<dbReference type="AlphaFoldDB" id="R8BL84"/>
<sequence length="361" mass="38095">MVNPGTSMSTPFVAAVYALVGEARKTLDSKHLRNVISATSQAKLWNDGTTVHNILAPVPQQGAGLVQAFDAAKSTTILSVSGFSFNDTDHFVADHAFTIQNTGVEAVTYALGHAKAVTVYTFTPGTSTLQISRSPPPTIEEWAEIAFELASVTVPAGASAEISFTAVPPTGINSTLLPVYSGYITLNSSSGENLSIPYLGVGGSMHNTPVLRSGTDGLGGVYLSSTRDHFLIPVPANQTFTIPRPGAVGTAIFPKIVVIPTVGSTQVHVDLVAVGGNNGTNVTTSDWLAYRSLGQIPGTPLSYVQTTGYTYNFAGWLADRTVVPEGTYKFVVSAVRIFGDTTNPNDWDAIESVPFVLKYFS</sequence>
<evidence type="ECO:0000256" key="3">
    <source>
        <dbReference type="ARBA" id="ARBA00022729"/>
    </source>
</evidence>
<dbReference type="OrthoDB" id="10256524at2759"/>
<dbReference type="Pfam" id="PF06280">
    <property type="entry name" value="fn3_5"/>
    <property type="match status" value="1"/>
</dbReference>
<evidence type="ECO:0000313" key="10">
    <source>
        <dbReference type="Proteomes" id="UP000014074"/>
    </source>
</evidence>
<dbReference type="eggNOG" id="KOG4266">
    <property type="taxonomic scope" value="Eukaryota"/>
</dbReference>
<accession>R8BL84</accession>
<dbReference type="GO" id="GO:0016020">
    <property type="term" value="C:membrane"/>
    <property type="evidence" value="ECO:0007669"/>
    <property type="project" value="InterPro"/>
</dbReference>
<dbReference type="PROSITE" id="PS51892">
    <property type="entry name" value="SUBTILASE"/>
    <property type="match status" value="1"/>
</dbReference>
<gene>
    <name evidence="9" type="ORF">UCRPA7_4372</name>
</gene>
<keyword evidence="2" id="KW-0645">Protease</keyword>
<evidence type="ECO:0000313" key="9">
    <source>
        <dbReference type="EMBL" id="EOO00161.1"/>
    </source>
</evidence>
<keyword evidence="5" id="KW-0720">Serine protease</keyword>
<dbReference type="Gene3D" id="3.40.50.200">
    <property type="entry name" value="Peptidase S8/S53 domain"/>
    <property type="match status" value="1"/>
</dbReference>
<keyword evidence="3" id="KW-0732">Signal</keyword>
<protein>
    <submittedName>
        <fullName evidence="9">Putative serin endopeptidase protein</fullName>
    </submittedName>
</protein>
<evidence type="ECO:0000256" key="6">
    <source>
        <dbReference type="PROSITE-ProRule" id="PRU01240"/>
    </source>
</evidence>
<dbReference type="InterPro" id="IPR023828">
    <property type="entry name" value="Peptidase_S8_Ser-AS"/>
</dbReference>
<keyword evidence="10" id="KW-1185">Reference proteome</keyword>